<name>A0A8S4QI09_9NEOP</name>
<dbReference type="AlphaFoldDB" id="A0A8S4QI09"/>
<proteinExistence type="predicted"/>
<dbReference type="Proteomes" id="UP000838756">
    <property type="component" value="Unassembled WGS sequence"/>
</dbReference>
<evidence type="ECO:0000313" key="2">
    <source>
        <dbReference type="Proteomes" id="UP000838756"/>
    </source>
</evidence>
<comment type="caution">
    <text evidence="1">The sequence shown here is derived from an EMBL/GenBank/DDBJ whole genome shotgun (WGS) entry which is preliminary data.</text>
</comment>
<accession>A0A8S4QI09</accession>
<sequence>VEGKRARGRSPTRWTDTVKSLTQTTVKECFRHATNRQRLAAEAVQSNDA</sequence>
<reference evidence="1" key="1">
    <citation type="submission" date="2022-03" db="EMBL/GenBank/DDBJ databases">
        <authorList>
            <person name="Lindestad O."/>
        </authorList>
    </citation>
    <scope>NUCLEOTIDE SEQUENCE</scope>
</reference>
<keyword evidence="2" id="KW-1185">Reference proteome</keyword>
<feature type="non-terminal residue" evidence="1">
    <location>
        <position position="1"/>
    </location>
</feature>
<evidence type="ECO:0000313" key="1">
    <source>
        <dbReference type="EMBL" id="CAH2207931.1"/>
    </source>
</evidence>
<dbReference type="OrthoDB" id="7490433at2759"/>
<organism evidence="1 2">
    <name type="scientific">Pararge aegeria aegeria</name>
    <dbReference type="NCBI Taxonomy" id="348720"/>
    <lineage>
        <taxon>Eukaryota</taxon>
        <taxon>Metazoa</taxon>
        <taxon>Ecdysozoa</taxon>
        <taxon>Arthropoda</taxon>
        <taxon>Hexapoda</taxon>
        <taxon>Insecta</taxon>
        <taxon>Pterygota</taxon>
        <taxon>Neoptera</taxon>
        <taxon>Endopterygota</taxon>
        <taxon>Lepidoptera</taxon>
        <taxon>Glossata</taxon>
        <taxon>Ditrysia</taxon>
        <taxon>Papilionoidea</taxon>
        <taxon>Nymphalidae</taxon>
        <taxon>Satyrinae</taxon>
        <taxon>Satyrini</taxon>
        <taxon>Parargina</taxon>
        <taxon>Pararge</taxon>
    </lineage>
</organism>
<protein>
    <submittedName>
        <fullName evidence="1">Jg6764 protein</fullName>
    </submittedName>
</protein>
<gene>
    <name evidence="1" type="primary">jg6764</name>
    <name evidence="1" type="ORF">PAEG_LOCUS548</name>
</gene>
<dbReference type="EMBL" id="CAKXAJ010001632">
    <property type="protein sequence ID" value="CAH2207931.1"/>
    <property type="molecule type" value="Genomic_DNA"/>
</dbReference>